<evidence type="ECO:0000259" key="3">
    <source>
        <dbReference type="Pfam" id="PF03972"/>
    </source>
</evidence>
<feature type="domain" description="MmgE/PrpD N-terminal" evidence="3">
    <location>
        <begin position="29"/>
        <end position="273"/>
    </location>
</feature>
<gene>
    <name evidence="5" type="ORF">NVS89_22025</name>
</gene>
<evidence type="ECO:0000313" key="5">
    <source>
        <dbReference type="EMBL" id="MCS0497776.1"/>
    </source>
</evidence>
<feature type="domain" description="MmgE/PrpD C-terminal" evidence="4">
    <location>
        <begin position="298"/>
        <end position="456"/>
    </location>
</feature>
<dbReference type="PANTHER" id="PTHR16943:SF8">
    <property type="entry name" value="2-METHYLCITRATE DEHYDRATASE"/>
    <property type="match status" value="1"/>
</dbReference>
<dbReference type="PANTHER" id="PTHR16943">
    <property type="entry name" value="2-METHYLCITRATE DEHYDRATASE-RELATED"/>
    <property type="match status" value="1"/>
</dbReference>
<comment type="similarity">
    <text evidence="1">Belongs to the PrpD family.</text>
</comment>
<dbReference type="GO" id="GO:0016829">
    <property type="term" value="F:lyase activity"/>
    <property type="evidence" value="ECO:0007669"/>
    <property type="project" value="InterPro"/>
</dbReference>
<dbReference type="RefSeq" id="WP_258734929.1">
    <property type="nucleotide sequence ID" value="NZ_JANTHZ010000014.1"/>
</dbReference>
<proteinExistence type="inferred from homology"/>
<protein>
    <submittedName>
        <fullName evidence="5">MmgE/PrpD family protein</fullName>
    </submittedName>
</protein>
<dbReference type="Gene3D" id="1.10.4100.10">
    <property type="entry name" value="2-methylcitrate dehydratase PrpD"/>
    <property type="match status" value="1"/>
</dbReference>
<dbReference type="Gene3D" id="3.30.1330.120">
    <property type="entry name" value="2-methylcitrate dehydratase PrpD"/>
    <property type="match status" value="1"/>
</dbReference>
<dbReference type="Proteomes" id="UP001151088">
    <property type="component" value="Unassembled WGS sequence"/>
</dbReference>
<feature type="compositionally biased region" description="Polar residues" evidence="2">
    <location>
        <begin position="1"/>
        <end position="12"/>
    </location>
</feature>
<dbReference type="InterPro" id="IPR036148">
    <property type="entry name" value="MmgE/PrpD_sf"/>
</dbReference>
<accession>A0A9X2PIK8</accession>
<sequence>MTTTEHAASTVASPGASADPGDDDVTATVAAFAAELRYEDVAAPVLHRIKLHLLDAIGCAVAGSDLDISRSARAVASRMGSGGASRVFGTQERFTPIAAAFANSVIANALDYDDGFEVNGKGMGHPSASLVPAALAALGRRPVCGRAFLVALAAAYEINNRLILAMQPSAARFRQVYGIGQHQAIGAALVFARLSGCDVAGIRNAIGLAGALTPLPSLHKYNWQSRPIISLKDGVAPAAQAGVQAAIMSEEGFVGSADLLDGPQGYWRMIGSDRFDASLVVDGLGTLWLAGKGSFKTYPACRWLAPALEAFENAYVKARLTPAAIAQVRVATFGIIADKLMERRPLNPIDAQFSLPHLIGAIATGRPSGPSWFSAGAFADEALREVADKVEVCVDPAMDRLMNGRMRRPSAAVEVVTTDGRRFASEVVAPLGGERRPVDDGVVLDKAARNLGGRGDAAGLIAAILAIENCDDVAGLFDECF</sequence>
<keyword evidence="6" id="KW-1185">Reference proteome</keyword>
<comment type="caution">
    <text evidence="5">The sequence shown here is derived from an EMBL/GenBank/DDBJ whole genome shotgun (WGS) entry which is preliminary data.</text>
</comment>
<dbReference type="InterPro" id="IPR042183">
    <property type="entry name" value="MmgE/PrpD_sf_1"/>
</dbReference>
<evidence type="ECO:0000259" key="4">
    <source>
        <dbReference type="Pfam" id="PF19305"/>
    </source>
</evidence>
<dbReference type="Pfam" id="PF03972">
    <property type="entry name" value="MmgE_PrpD_N"/>
    <property type="match status" value="1"/>
</dbReference>
<evidence type="ECO:0000256" key="2">
    <source>
        <dbReference type="SAM" id="MobiDB-lite"/>
    </source>
</evidence>
<reference evidence="5" key="1">
    <citation type="submission" date="2022-08" db="EMBL/GenBank/DDBJ databases">
        <authorList>
            <person name="Li F."/>
        </authorList>
    </citation>
    <scope>NUCLEOTIDE SEQUENCE</scope>
    <source>
        <strain evidence="5">MQZ15Z-1</strain>
    </source>
</reference>
<dbReference type="InterPro" id="IPR042188">
    <property type="entry name" value="MmgE/PrpD_sf_2"/>
</dbReference>
<evidence type="ECO:0000256" key="1">
    <source>
        <dbReference type="ARBA" id="ARBA00006174"/>
    </source>
</evidence>
<dbReference type="InterPro" id="IPR045336">
    <property type="entry name" value="MmgE_PrpD_N"/>
</dbReference>
<dbReference type="AlphaFoldDB" id="A0A9X2PIK8"/>
<evidence type="ECO:0000313" key="6">
    <source>
        <dbReference type="Proteomes" id="UP001151088"/>
    </source>
</evidence>
<name>A0A9X2PIK8_9HYPH</name>
<dbReference type="SUPFAM" id="SSF103378">
    <property type="entry name" value="2-methylcitrate dehydratase PrpD"/>
    <property type="match status" value="1"/>
</dbReference>
<dbReference type="InterPro" id="IPR045337">
    <property type="entry name" value="MmgE_PrpD_C"/>
</dbReference>
<organism evidence="5 6">
    <name type="scientific">Ancylobacter mangrovi</name>
    <dbReference type="NCBI Taxonomy" id="2972472"/>
    <lineage>
        <taxon>Bacteria</taxon>
        <taxon>Pseudomonadati</taxon>
        <taxon>Pseudomonadota</taxon>
        <taxon>Alphaproteobacteria</taxon>
        <taxon>Hyphomicrobiales</taxon>
        <taxon>Xanthobacteraceae</taxon>
        <taxon>Ancylobacter</taxon>
    </lineage>
</organism>
<dbReference type="EMBL" id="JANTHZ010000014">
    <property type="protein sequence ID" value="MCS0497776.1"/>
    <property type="molecule type" value="Genomic_DNA"/>
</dbReference>
<feature type="region of interest" description="Disordered" evidence="2">
    <location>
        <begin position="1"/>
        <end position="22"/>
    </location>
</feature>
<dbReference type="InterPro" id="IPR005656">
    <property type="entry name" value="MmgE_PrpD"/>
</dbReference>
<dbReference type="Pfam" id="PF19305">
    <property type="entry name" value="MmgE_PrpD_C"/>
    <property type="match status" value="1"/>
</dbReference>